<evidence type="ECO:0000313" key="7">
    <source>
        <dbReference type="Proteomes" id="UP000041394"/>
    </source>
</evidence>
<dbReference type="EMBL" id="CDML01000055">
    <property type="protein sequence ID" value="CRF41814.1"/>
    <property type="molecule type" value="Genomic_DNA"/>
</dbReference>
<organism evidence="4 8">
    <name type="scientific">Helicobacter ailurogastricus</name>
    <dbReference type="NCBI Taxonomy" id="1578720"/>
    <lineage>
        <taxon>Bacteria</taxon>
        <taxon>Pseudomonadati</taxon>
        <taxon>Campylobacterota</taxon>
        <taxon>Epsilonproteobacteria</taxon>
        <taxon>Campylobacterales</taxon>
        <taxon>Helicobacteraceae</taxon>
        <taxon>Helicobacter</taxon>
    </lineage>
</organism>
<dbReference type="AlphaFoldDB" id="A0A0K2X7N4"/>
<dbReference type="RefSeq" id="WP_053941910.1">
    <property type="nucleotide sequence ID" value="NZ_CDMH01000064.1"/>
</dbReference>
<dbReference type="OrthoDB" id="5372285at2"/>
<dbReference type="InterPro" id="IPR041543">
    <property type="entry name" value="DUF5644"/>
</dbReference>
<gene>
    <name evidence="3" type="ORF">HAL011_16320</name>
    <name evidence="4" type="ORF">HAL013_15840</name>
    <name evidence="5" type="ORF">HAL09_16790</name>
</gene>
<evidence type="ECO:0000313" key="6">
    <source>
        <dbReference type="Proteomes" id="UP000038622"/>
    </source>
</evidence>
<feature type="domain" description="HdrB-like C-terminal" evidence="2">
    <location>
        <begin position="404"/>
        <end position="490"/>
    </location>
</feature>
<reference evidence="7 8" key="2">
    <citation type="submission" date="2014-12" db="EMBL/GenBank/DDBJ databases">
        <authorList>
            <person name="Jaenicke S."/>
        </authorList>
    </citation>
    <scope>NUCLEOTIDE SEQUENCE [LARGE SCALE GENOMIC DNA]</scope>
</reference>
<evidence type="ECO:0000313" key="5">
    <source>
        <dbReference type="EMBL" id="CRF45046.1"/>
    </source>
</evidence>
<dbReference type="Proteomes" id="UP000038622">
    <property type="component" value="Unassembled WGS sequence"/>
</dbReference>
<dbReference type="Pfam" id="PF22196">
    <property type="entry name" value="HdrB-like_C"/>
    <property type="match status" value="1"/>
</dbReference>
<dbReference type="InterPro" id="IPR054018">
    <property type="entry name" value="HdrB-like_C"/>
</dbReference>
<dbReference type="InterPro" id="IPR012675">
    <property type="entry name" value="Beta-grasp_dom_sf"/>
</dbReference>
<dbReference type="STRING" id="1578720.HAL011_16320"/>
<evidence type="ECO:0000259" key="1">
    <source>
        <dbReference type="Pfam" id="PF18712"/>
    </source>
</evidence>
<dbReference type="Proteomes" id="UP000041394">
    <property type="component" value="Unassembled WGS sequence"/>
</dbReference>
<evidence type="ECO:0000313" key="3">
    <source>
        <dbReference type="EMBL" id="CRF41814.1"/>
    </source>
</evidence>
<dbReference type="Proteomes" id="UP000045175">
    <property type="component" value="Unassembled WGS sequence"/>
</dbReference>
<sequence length="496" mass="56351">MSLLTLKIRVFKFDPKFDYNPAYVLYCVGYNPNGRLKEVLESIPNLAYDSLHLGLKINQIAVFEDLELSALIARFGKEWVLEPLAIPYARQDLLLNEEALLEPYANFFKSAPFLTEEEKAELARYTNINTLTPKQHEGYFGDGFFLYAKWLMERYPHRSPEILQSIADKAHGVMYFVSLKERIFPKNDALDMEIYSLQQMLINGSKCPLASNPWTGLGNITYNFSKPDTQKTAPYLLYTAYAQSFNPASLLQSTRLLLQKLQLDFLELPCCFDGGYWGRLGDLEKFLTANAYNLSLAHKIGGVLLCADEDAYSNANYAKQVLDNEPSLQERVNKNLEPYGLRYTPQAKALYLNDLLEQKLLKLEPKTPLTNFSAVLFSANGEGLGLFKWLDLQVQSPLFARESYAHLLDIDRSMALKESARIRYEGIDLGVDFLITGALSQFYLFDTLAKQASNLYQRDHDSTSTLFASQVVLLALGERDLKALGLDTHKNAFNFL</sequence>
<dbReference type="Gene3D" id="3.10.20.30">
    <property type="match status" value="1"/>
</dbReference>
<dbReference type="Pfam" id="PF18712">
    <property type="entry name" value="DUF5644"/>
    <property type="match status" value="1"/>
</dbReference>
<evidence type="ECO:0000313" key="8">
    <source>
        <dbReference type="Proteomes" id="UP000045175"/>
    </source>
</evidence>
<dbReference type="EMBL" id="CDMH01000064">
    <property type="protein sequence ID" value="CRF43350.1"/>
    <property type="molecule type" value="Genomic_DNA"/>
</dbReference>
<reference evidence="4" key="1">
    <citation type="submission" date="2014-12" db="EMBL/GenBank/DDBJ databases">
        <title>Whole genome sequences of four Staphylococcus schleiferi canine isolates.</title>
        <authorList>
            <person name="Misic A.M."/>
            <person name="Cain C."/>
            <person name="Morris D.O."/>
            <person name="Rankin S."/>
            <person name="Beiting D."/>
        </authorList>
    </citation>
    <scope>NUCLEOTIDE SEQUENCE</scope>
    <source>
        <strain evidence="3">ASB11</strain>
        <strain evidence="4">ASB13</strain>
        <strain evidence="5">ASB9</strain>
    </source>
</reference>
<evidence type="ECO:0000259" key="2">
    <source>
        <dbReference type="Pfam" id="PF22196"/>
    </source>
</evidence>
<reference evidence="6" key="3">
    <citation type="submission" date="2014-12" db="EMBL/GenBank/DDBJ databases">
        <authorList>
            <person name="Smet A."/>
        </authorList>
    </citation>
    <scope>NUCLEOTIDE SEQUENCE [LARGE SCALE GENOMIC DNA]</scope>
</reference>
<protein>
    <submittedName>
        <fullName evidence="4">Uncharacterized protein</fullName>
    </submittedName>
</protein>
<accession>A0A0K2X7N4</accession>
<dbReference type="Gene3D" id="1.10.1060.20">
    <property type="match status" value="1"/>
</dbReference>
<proteinExistence type="predicted"/>
<keyword evidence="6" id="KW-1185">Reference proteome</keyword>
<dbReference type="Gene3D" id="3.40.50.11810">
    <property type="match status" value="1"/>
</dbReference>
<dbReference type="Gene3D" id="1.20.1050.140">
    <property type="match status" value="1"/>
</dbReference>
<evidence type="ECO:0000313" key="4">
    <source>
        <dbReference type="EMBL" id="CRF43350.1"/>
    </source>
</evidence>
<feature type="domain" description="DUF5644" evidence="1">
    <location>
        <begin position="98"/>
        <end position="204"/>
    </location>
</feature>
<name>A0A0K2X7N4_9HELI</name>
<dbReference type="EMBL" id="CDMN01000071">
    <property type="protein sequence ID" value="CRF45046.1"/>
    <property type="molecule type" value="Genomic_DNA"/>
</dbReference>